<dbReference type="InterPro" id="IPR036779">
    <property type="entry name" value="LysM_dom_sf"/>
</dbReference>
<sequence length="161" mass="18255">MKLVNQKVYIVKPGDTLSEIANHFCGNPAIGYDIAEDNGIINAGLIYQGQRIWIREGFLKEEFKGSPNTQPKEEPFRKGQVVHIAQSGVLTRPKLTDWVESIDHLIDGCFLIVQDQDQNRSSVLVQDNKKQFYYFDLNESREVVRVQGAIEICPGRFMALG</sequence>
<protein>
    <submittedName>
        <fullName evidence="2">LysM domain protein</fullName>
    </submittedName>
</protein>
<gene>
    <name evidence="2" type="ORF">CPT_Miami_198</name>
</gene>
<dbReference type="Gene3D" id="3.10.350.10">
    <property type="entry name" value="LysM domain"/>
    <property type="match status" value="1"/>
</dbReference>
<proteinExistence type="predicted"/>
<dbReference type="Proteomes" id="UP000662782">
    <property type="component" value="Segment"/>
</dbReference>
<reference evidence="2 3" key="1">
    <citation type="submission" date="2020-07" db="EMBL/GenBank/DDBJ databases">
        <title>Complete genome sequence of Klebsiella pneumoniae phage Miami.</title>
        <authorList>
            <person name="Mora D.A."/>
            <person name="Lessor L."/>
            <person name="Gill J."/>
            <person name="Liu M."/>
        </authorList>
    </citation>
    <scope>NUCLEOTIDE SEQUENCE [LARGE SCALE GENOMIC DNA]</scope>
</reference>
<feature type="domain" description="LysM" evidence="1">
    <location>
        <begin position="7"/>
        <end position="54"/>
    </location>
</feature>
<dbReference type="PROSITE" id="PS51782">
    <property type="entry name" value="LYSM"/>
    <property type="match status" value="1"/>
</dbReference>
<evidence type="ECO:0000313" key="3">
    <source>
        <dbReference type="Proteomes" id="UP000662782"/>
    </source>
</evidence>
<dbReference type="SUPFAM" id="SSF54106">
    <property type="entry name" value="LysM domain"/>
    <property type="match status" value="1"/>
</dbReference>
<dbReference type="CDD" id="cd00118">
    <property type="entry name" value="LysM"/>
    <property type="match status" value="1"/>
</dbReference>
<evidence type="ECO:0000259" key="1">
    <source>
        <dbReference type="PROSITE" id="PS51782"/>
    </source>
</evidence>
<accession>A0A873WG45</accession>
<organism evidence="2 3">
    <name type="scientific">Klebsiella phage Miami</name>
    <dbReference type="NCBI Taxonomy" id="2767581"/>
    <lineage>
        <taxon>Viruses</taxon>
        <taxon>Duplodnaviria</taxon>
        <taxon>Heunggongvirae</taxon>
        <taxon>Uroviricota</taxon>
        <taxon>Caudoviricetes</taxon>
        <taxon>Chimalliviridae</taxon>
        <taxon>Miamivirus</taxon>
        <taxon>Miamivirus miami</taxon>
    </lineage>
</organism>
<dbReference type="EMBL" id="MT701590">
    <property type="protein sequence ID" value="QPB09293.1"/>
    <property type="molecule type" value="Genomic_DNA"/>
</dbReference>
<dbReference type="SMART" id="SM00257">
    <property type="entry name" value="LysM"/>
    <property type="match status" value="1"/>
</dbReference>
<name>A0A873WG45_9CAUD</name>
<dbReference type="InterPro" id="IPR018392">
    <property type="entry name" value="LysM"/>
</dbReference>
<dbReference type="Pfam" id="PF01476">
    <property type="entry name" value="LysM"/>
    <property type="match status" value="1"/>
</dbReference>
<keyword evidence="3" id="KW-1185">Reference proteome</keyword>
<evidence type="ECO:0000313" key="2">
    <source>
        <dbReference type="EMBL" id="QPB09293.1"/>
    </source>
</evidence>